<gene>
    <name evidence="1" type="ORF">ACFORJ_07435</name>
</gene>
<sequence length="378" mass="40778">MKRLRVEKHEHLGTPSDPSPAAIDAARVWEAAESAMLGHADFSYGAGEIAAYAAEDADEAMVLFLVRDGDRCVGFLHADLPLRDNVHLTHVELRAMPDVDAVEVLDAAWPEFAAFCREKRRTAITFWELSGMDGATIRAANGDGAVAPTPVTEWLAARGFFLDQVEVASTATVDSAPIAALDGEPDTASGAGIADGYRVRTWDGPTPPDLVDGLVRLRARMYVDAPHGSRTQEEGNWDADRVRRVDAQIAEAGRTALWAVALDESDEPVAYTCLECPGFRPDVAFQQDTFVRRDDRGHGLGMAVKAANLRQLRRVRPQVARVHTWNAGENEWMLAINRELGYVPTCVVGAWELGTAGMGATEVGTAETATAETGAAGE</sequence>
<dbReference type="EMBL" id="JBHRZN010000002">
    <property type="protein sequence ID" value="MFC3849996.1"/>
    <property type="molecule type" value="Genomic_DNA"/>
</dbReference>
<comment type="caution">
    <text evidence="1">The sequence shown here is derived from an EMBL/GenBank/DDBJ whole genome shotgun (WGS) entry which is preliminary data.</text>
</comment>
<dbReference type="RefSeq" id="WP_290289329.1">
    <property type="nucleotide sequence ID" value="NZ_CP047211.1"/>
</dbReference>
<accession>A0ABV7ZPF6</accession>
<dbReference type="InterPro" id="IPR016181">
    <property type="entry name" value="Acyl_CoA_acyltransferase"/>
</dbReference>
<keyword evidence="2" id="KW-1185">Reference proteome</keyword>
<reference evidence="2" key="1">
    <citation type="journal article" date="2019" name="Int. J. Syst. Evol. Microbiol.">
        <title>The Global Catalogue of Microorganisms (GCM) 10K type strain sequencing project: providing services to taxonomists for standard genome sequencing and annotation.</title>
        <authorList>
            <consortium name="The Broad Institute Genomics Platform"/>
            <consortium name="The Broad Institute Genome Sequencing Center for Infectious Disease"/>
            <person name="Wu L."/>
            <person name="Ma J."/>
        </authorList>
    </citation>
    <scope>NUCLEOTIDE SEQUENCE [LARGE SCALE GENOMIC DNA]</scope>
    <source>
        <strain evidence="2">CCUG 53252</strain>
    </source>
</reference>
<dbReference type="Proteomes" id="UP001595751">
    <property type="component" value="Unassembled WGS sequence"/>
</dbReference>
<evidence type="ECO:0000313" key="1">
    <source>
        <dbReference type="EMBL" id="MFC3849996.1"/>
    </source>
</evidence>
<dbReference type="SUPFAM" id="SSF55729">
    <property type="entry name" value="Acyl-CoA N-acyltransferases (Nat)"/>
    <property type="match status" value="1"/>
</dbReference>
<dbReference type="Gene3D" id="3.40.630.30">
    <property type="match status" value="1"/>
</dbReference>
<organism evidence="1 2">
    <name type="scientific">Corynebacterium hansenii</name>
    <dbReference type="NCBI Taxonomy" id="394964"/>
    <lineage>
        <taxon>Bacteria</taxon>
        <taxon>Bacillati</taxon>
        <taxon>Actinomycetota</taxon>
        <taxon>Actinomycetes</taxon>
        <taxon>Mycobacteriales</taxon>
        <taxon>Corynebacteriaceae</taxon>
        <taxon>Corynebacterium</taxon>
    </lineage>
</organism>
<proteinExistence type="predicted"/>
<evidence type="ECO:0008006" key="3">
    <source>
        <dbReference type="Google" id="ProtNLM"/>
    </source>
</evidence>
<protein>
    <recommendedName>
        <fullName evidence="3">N-acetyltransferase domain-containing protein</fullName>
    </recommendedName>
</protein>
<evidence type="ECO:0000313" key="2">
    <source>
        <dbReference type="Proteomes" id="UP001595751"/>
    </source>
</evidence>
<name>A0ABV7ZPF6_9CORY</name>